<protein>
    <submittedName>
        <fullName evidence="6">TetR/AcrR family transcriptional regulator</fullName>
    </submittedName>
</protein>
<comment type="caution">
    <text evidence="6">The sequence shown here is derived from an EMBL/GenBank/DDBJ whole genome shotgun (WGS) entry which is preliminary data.</text>
</comment>
<organism evidence="6 7">
    <name type="scientific">Pseudoclavibacter endophyticus</name>
    <dbReference type="NCBI Taxonomy" id="1778590"/>
    <lineage>
        <taxon>Bacteria</taxon>
        <taxon>Bacillati</taxon>
        <taxon>Actinomycetota</taxon>
        <taxon>Actinomycetes</taxon>
        <taxon>Micrococcales</taxon>
        <taxon>Microbacteriaceae</taxon>
        <taxon>Pseudoclavibacter</taxon>
    </lineage>
</organism>
<dbReference type="RefSeq" id="WP_158029459.1">
    <property type="nucleotide sequence ID" value="NZ_BMHG01000001.1"/>
</dbReference>
<evidence type="ECO:0000313" key="7">
    <source>
        <dbReference type="Proteomes" id="UP000431744"/>
    </source>
</evidence>
<gene>
    <name evidence="6" type="ORF">F8O04_11195</name>
</gene>
<dbReference type="EMBL" id="WBJY01000002">
    <property type="protein sequence ID" value="KAB1648264.1"/>
    <property type="molecule type" value="Genomic_DNA"/>
</dbReference>
<dbReference type="InterPro" id="IPR009057">
    <property type="entry name" value="Homeodomain-like_sf"/>
</dbReference>
<dbReference type="Proteomes" id="UP000431744">
    <property type="component" value="Unassembled WGS sequence"/>
</dbReference>
<feature type="DNA-binding region" description="H-T-H motif" evidence="4">
    <location>
        <begin position="43"/>
        <end position="62"/>
    </location>
</feature>
<dbReference type="InterPro" id="IPR025996">
    <property type="entry name" value="MT1864/Rv1816-like_C"/>
</dbReference>
<sequence length="221" mass="23797">MSEARDHGESSRPARAYHHGNLREALVACGIDLARAGGPDALVLREVTRRIGVTPRAAYRHFADRDALVTEIARVALSEMATLVGERMTSIRADDALEHACASLRTLGIGYIDYALDEPGLFAVAMYGLDRMVLAKPSEEGHAATSPYAVLEQIVSAFVAEGVLAAERMPAAVTMCWSSVHGFATLATQGPLREVRRARAREMAEEMVTLVVDGLAAGRRP</sequence>
<evidence type="ECO:0000256" key="3">
    <source>
        <dbReference type="ARBA" id="ARBA00023163"/>
    </source>
</evidence>
<dbReference type="PROSITE" id="PS50977">
    <property type="entry name" value="HTH_TETR_2"/>
    <property type="match status" value="1"/>
</dbReference>
<name>A0A6H9WGV9_9MICO</name>
<dbReference type="PANTHER" id="PTHR30055">
    <property type="entry name" value="HTH-TYPE TRANSCRIPTIONAL REGULATOR RUTR"/>
    <property type="match status" value="1"/>
</dbReference>
<dbReference type="OrthoDB" id="3173376at2"/>
<keyword evidence="2 4" id="KW-0238">DNA-binding</keyword>
<dbReference type="Pfam" id="PF13305">
    <property type="entry name" value="TetR_C_33"/>
    <property type="match status" value="1"/>
</dbReference>
<keyword evidence="7" id="KW-1185">Reference proteome</keyword>
<dbReference type="SUPFAM" id="SSF48498">
    <property type="entry name" value="Tetracyclin repressor-like, C-terminal domain"/>
    <property type="match status" value="1"/>
</dbReference>
<keyword evidence="3" id="KW-0804">Transcription</keyword>
<dbReference type="GO" id="GO:0000976">
    <property type="term" value="F:transcription cis-regulatory region binding"/>
    <property type="evidence" value="ECO:0007669"/>
    <property type="project" value="TreeGrafter"/>
</dbReference>
<dbReference type="InterPro" id="IPR036271">
    <property type="entry name" value="Tet_transcr_reg_TetR-rel_C_sf"/>
</dbReference>
<dbReference type="AlphaFoldDB" id="A0A6H9WGV9"/>
<feature type="domain" description="HTH tetR-type" evidence="5">
    <location>
        <begin position="20"/>
        <end position="80"/>
    </location>
</feature>
<evidence type="ECO:0000259" key="5">
    <source>
        <dbReference type="PROSITE" id="PS50977"/>
    </source>
</evidence>
<dbReference type="InterPro" id="IPR001647">
    <property type="entry name" value="HTH_TetR"/>
</dbReference>
<reference evidence="6 7" key="1">
    <citation type="submission" date="2019-09" db="EMBL/GenBank/DDBJ databases">
        <title>Phylogeny of genus Pseudoclavibacter and closely related genus.</title>
        <authorList>
            <person name="Li Y."/>
        </authorList>
    </citation>
    <scope>NUCLEOTIDE SEQUENCE [LARGE SCALE GENOMIC DNA]</scope>
    <source>
        <strain evidence="6 7">EGI 60007</strain>
    </source>
</reference>
<evidence type="ECO:0000256" key="4">
    <source>
        <dbReference type="PROSITE-ProRule" id="PRU00335"/>
    </source>
</evidence>
<keyword evidence="1" id="KW-0805">Transcription regulation</keyword>
<accession>A0A6H9WGV9</accession>
<proteinExistence type="predicted"/>
<evidence type="ECO:0000256" key="1">
    <source>
        <dbReference type="ARBA" id="ARBA00023015"/>
    </source>
</evidence>
<dbReference type="Pfam" id="PF00440">
    <property type="entry name" value="TetR_N"/>
    <property type="match status" value="1"/>
</dbReference>
<dbReference type="PANTHER" id="PTHR30055:SF220">
    <property type="entry name" value="TETR-FAMILY REGULATORY PROTEIN"/>
    <property type="match status" value="1"/>
</dbReference>
<dbReference type="SUPFAM" id="SSF46689">
    <property type="entry name" value="Homeodomain-like"/>
    <property type="match status" value="1"/>
</dbReference>
<dbReference type="Gene3D" id="1.10.357.10">
    <property type="entry name" value="Tetracycline Repressor, domain 2"/>
    <property type="match status" value="1"/>
</dbReference>
<dbReference type="GO" id="GO:0003700">
    <property type="term" value="F:DNA-binding transcription factor activity"/>
    <property type="evidence" value="ECO:0007669"/>
    <property type="project" value="TreeGrafter"/>
</dbReference>
<evidence type="ECO:0000313" key="6">
    <source>
        <dbReference type="EMBL" id="KAB1648264.1"/>
    </source>
</evidence>
<evidence type="ECO:0000256" key="2">
    <source>
        <dbReference type="ARBA" id="ARBA00023125"/>
    </source>
</evidence>
<dbReference type="InterPro" id="IPR050109">
    <property type="entry name" value="HTH-type_TetR-like_transc_reg"/>
</dbReference>